<gene>
    <name evidence="2" type="ORF">POTOM_004894</name>
    <name evidence="3" type="ORF">POTOM_004896</name>
</gene>
<dbReference type="EMBL" id="JAAWWB010000002">
    <property type="protein sequence ID" value="KAG6788817.1"/>
    <property type="molecule type" value="Genomic_DNA"/>
</dbReference>
<dbReference type="OrthoDB" id="754837at2759"/>
<evidence type="ECO:0000313" key="2">
    <source>
        <dbReference type="EMBL" id="KAG6788817.1"/>
    </source>
</evidence>
<comment type="similarity">
    <text evidence="1">Belongs to the ARG7 family.</text>
</comment>
<dbReference type="InterPro" id="IPR003676">
    <property type="entry name" value="SAUR_fam"/>
</dbReference>
<proteinExistence type="inferred from homology"/>
<accession>A0A8X8AI68</accession>
<dbReference type="Proteomes" id="UP000886885">
    <property type="component" value="Chromosome 1D"/>
</dbReference>
<protein>
    <submittedName>
        <fullName evidence="3">Uncharacterized protein</fullName>
    </submittedName>
</protein>
<dbReference type="PANTHER" id="PTHR31374">
    <property type="entry name" value="AUXIN-INDUCED PROTEIN-LIKE-RELATED"/>
    <property type="match status" value="1"/>
</dbReference>
<evidence type="ECO:0000313" key="3">
    <source>
        <dbReference type="EMBL" id="KAG6788819.1"/>
    </source>
</evidence>
<organism evidence="3 4">
    <name type="scientific">Populus tomentosa</name>
    <name type="common">Chinese white poplar</name>
    <dbReference type="NCBI Taxonomy" id="118781"/>
    <lineage>
        <taxon>Eukaryota</taxon>
        <taxon>Viridiplantae</taxon>
        <taxon>Streptophyta</taxon>
        <taxon>Embryophyta</taxon>
        <taxon>Tracheophyta</taxon>
        <taxon>Spermatophyta</taxon>
        <taxon>Magnoliopsida</taxon>
        <taxon>eudicotyledons</taxon>
        <taxon>Gunneridae</taxon>
        <taxon>Pentapetalae</taxon>
        <taxon>rosids</taxon>
        <taxon>fabids</taxon>
        <taxon>Malpighiales</taxon>
        <taxon>Salicaceae</taxon>
        <taxon>Saliceae</taxon>
        <taxon>Populus</taxon>
    </lineage>
</organism>
<reference evidence="3" key="1">
    <citation type="journal article" date="2020" name="bioRxiv">
        <title>Hybrid origin of Populus tomentosa Carr. identified through genome sequencing and phylogenomic analysis.</title>
        <authorList>
            <person name="An X."/>
            <person name="Gao K."/>
            <person name="Chen Z."/>
            <person name="Li J."/>
            <person name="Yang X."/>
            <person name="Yang X."/>
            <person name="Zhou J."/>
            <person name="Guo T."/>
            <person name="Zhao T."/>
            <person name="Huang S."/>
            <person name="Miao D."/>
            <person name="Khan W.U."/>
            <person name="Rao P."/>
            <person name="Ye M."/>
            <person name="Lei B."/>
            <person name="Liao W."/>
            <person name="Wang J."/>
            <person name="Ji L."/>
            <person name="Li Y."/>
            <person name="Guo B."/>
            <person name="Mustafa N.S."/>
            <person name="Li S."/>
            <person name="Yun Q."/>
            <person name="Keller S.R."/>
            <person name="Mao J."/>
            <person name="Zhang R."/>
            <person name="Strauss S.H."/>
        </authorList>
    </citation>
    <scope>NUCLEOTIDE SEQUENCE</scope>
    <source>
        <strain evidence="3">GM15</strain>
        <tissue evidence="3">Leaf</tissue>
    </source>
</reference>
<evidence type="ECO:0000256" key="1">
    <source>
        <dbReference type="ARBA" id="ARBA00006974"/>
    </source>
</evidence>
<dbReference type="Pfam" id="PF02519">
    <property type="entry name" value="Auxin_inducible"/>
    <property type="match status" value="1"/>
</dbReference>
<dbReference type="AlphaFoldDB" id="A0A8X8AI68"/>
<evidence type="ECO:0000313" key="4">
    <source>
        <dbReference type="Proteomes" id="UP000886885"/>
    </source>
</evidence>
<dbReference type="GO" id="GO:0009733">
    <property type="term" value="P:response to auxin"/>
    <property type="evidence" value="ECO:0007669"/>
    <property type="project" value="InterPro"/>
</dbReference>
<dbReference type="EMBL" id="JAAWWB010000002">
    <property type="protein sequence ID" value="KAG6788819.1"/>
    <property type="molecule type" value="Genomic_DNA"/>
</dbReference>
<dbReference type="PANTHER" id="PTHR31374:SF32">
    <property type="entry name" value="SAUR FAMILY PROTEIN"/>
    <property type="match status" value="1"/>
</dbReference>
<sequence length="140" mass="15948">MRHHNHKPSKEVKIFHGPFFHSGVHNEYIASRGVKASKLSKLIGARGVKGLRGTTDPLPPKGYVHVCLGFKNDARRFIVYTKPLSDADFLELLYKSAKEYGFHNEGIMRIAHEAKDFKERMITRVTAKVIRFESVNSLDI</sequence>
<name>A0A8X8AI68_POPTO</name>
<keyword evidence="4" id="KW-1185">Reference proteome</keyword>
<comment type="caution">
    <text evidence="3">The sequence shown here is derived from an EMBL/GenBank/DDBJ whole genome shotgun (WGS) entry which is preliminary data.</text>
</comment>